<evidence type="ECO:0000256" key="3">
    <source>
        <dbReference type="ARBA" id="ARBA00022448"/>
    </source>
</evidence>
<comment type="function">
    <text evidence="13">Transport of potassium into the cell. Likely operates as a K(+):H(+) symporter.</text>
</comment>
<dbReference type="RefSeq" id="WP_075382083.1">
    <property type="nucleotide sequence ID" value="NZ_CP015367.1"/>
</dbReference>
<proteinExistence type="inferred from homology"/>
<feature type="transmembrane region" description="Helical" evidence="13">
    <location>
        <begin position="126"/>
        <end position="145"/>
    </location>
</feature>
<sequence>MSQALPSAAAPAVDLPAAPVARKPGAVRHGPGAALMLGALGVVYGDIGTSPLYAFKEAVKAATAGGAAVPAAATGAVSLILWSLILIVSLKYAVLILRADNRGEGGIVAMLALLGARQARPGTGKALLLVVGLVGAALLYGDGAITPAISVLSAIEGVKVDAPALGPYVVPITLVILVGLFLVQHKGVAAIGRVFGPVMLVWFVVLVLLAIPSILRTPEILAAANPLRAVNFLVHAGWHVSFLMLGAAFLAVTGGEAMYADLGHFGAPAIRFAWFGLVLPALLIHYCGQGALIIADPGAIENPFYRLAPDWAHYPLVALATMATVIASQAVISGVYSLTQQSIQLGFMPMMRVVHTDRDERGQIYVPAVNWLLAAATLTAVVVFGSSDALAGAYGIAVSALMGITTLLAALIALRWGYNPILVFAVNGAFLTLDAVFFAANSVKLFEGGWFPLLLAAAVAFLMLTWMTGNRVLESVRQTMRMSEATFLARLTSHPPVTLPGTAAFLTAATDGIPMALGRLLERSRCLHERILLITVVYEEEPVICAAERAQVTLVAQGIRKAISKFTPGMERVVLRYGFMQTASIPEGLRCAVASGLLPPEYLEDITYFVGHEVVIPSPTHPGMAPWREAMFSFMKRNAERTGAHFGLPTRQIVEVGTEIEI</sequence>
<evidence type="ECO:0000256" key="10">
    <source>
        <dbReference type="ARBA" id="ARBA00022989"/>
    </source>
</evidence>
<evidence type="ECO:0000256" key="5">
    <source>
        <dbReference type="ARBA" id="ARBA00022519"/>
    </source>
</evidence>
<keyword evidence="4 13" id="KW-1003">Cell membrane</keyword>
<keyword evidence="12 13" id="KW-0472">Membrane</keyword>
<comment type="catalytic activity">
    <reaction evidence="13">
        <text>K(+)(in) + H(+)(in) = K(+)(out) + H(+)(out)</text>
        <dbReference type="Rhea" id="RHEA:28490"/>
        <dbReference type="ChEBI" id="CHEBI:15378"/>
        <dbReference type="ChEBI" id="CHEBI:29103"/>
    </reaction>
</comment>
<evidence type="ECO:0000256" key="6">
    <source>
        <dbReference type="ARBA" id="ARBA00022538"/>
    </source>
</evidence>
<evidence type="ECO:0000256" key="1">
    <source>
        <dbReference type="ARBA" id="ARBA00004141"/>
    </source>
</evidence>
<reference evidence="16 17" key="1">
    <citation type="submission" date="2016-04" db="EMBL/GenBank/DDBJ databases">
        <title>Complete genome sequencing and analysis of CBMB27, Methylobacterium phyllosphaerae isolated from leaf tissues of rice (Oryza sativa L.).</title>
        <authorList>
            <person name="Lee Y."/>
            <person name="Hwangbo K."/>
            <person name="Chung H."/>
            <person name="Yoo J."/>
            <person name="Kim K.Y."/>
            <person name="Sa T.M."/>
            <person name="Um Y."/>
            <person name="Madhaiyan M."/>
        </authorList>
    </citation>
    <scope>NUCLEOTIDE SEQUENCE [LARGE SCALE GENOMIC DNA]</scope>
    <source>
        <strain evidence="16 17">CBMB27</strain>
    </source>
</reference>
<feature type="transmembrane region" description="Helical" evidence="13">
    <location>
        <begin position="195"/>
        <end position="215"/>
    </location>
</feature>
<dbReference type="Pfam" id="PF02705">
    <property type="entry name" value="K_trans"/>
    <property type="match status" value="1"/>
</dbReference>
<dbReference type="PANTHER" id="PTHR30540">
    <property type="entry name" value="OSMOTIC STRESS POTASSIUM TRANSPORTER"/>
    <property type="match status" value="1"/>
</dbReference>
<dbReference type="Proteomes" id="UP000185487">
    <property type="component" value="Chromosome"/>
</dbReference>
<feature type="transmembrane region" description="Helical" evidence="13">
    <location>
        <begin position="67"/>
        <end position="88"/>
    </location>
</feature>
<evidence type="ECO:0000256" key="2">
    <source>
        <dbReference type="ARBA" id="ARBA00007019"/>
    </source>
</evidence>
<comment type="subcellular location">
    <subcellularLocation>
        <location evidence="13">Cell membrane</location>
        <topology evidence="13">Multi-pass membrane protein</topology>
    </subcellularLocation>
    <subcellularLocation>
        <location evidence="1">Membrane</location>
        <topology evidence="1">Multi-pass membrane protein</topology>
    </subcellularLocation>
</comment>
<keyword evidence="9 13" id="KW-0630">Potassium</keyword>
<dbReference type="EMBL" id="CP015367">
    <property type="protein sequence ID" value="APT34058.1"/>
    <property type="molecule type" value="Genomic_DNA"/>
</dbReference>
<evidence type="ECO:0000256" key="13">
    <source>
        <dbReference type="HAMAP-Rule" id="MF_01522"/>
    </source>
</evidence>
<comment type="similarity">
    <text evidence="2 13">Belongs to the HAK/KUP transporter (TC 2.A.72) family.</text>
</comment>
<organism evidence="16 17">
    <name type="scientific">Methylobacterium phyllosphaerae</name>
    <dbReference type="NCBI Taxonomy" id="418223"/>
    <lineage>
        <taxon>Bacteria</taxon>
        <taxon>Pseudomonadati</taxon>
        <taxon>Pseudomonadota</taxon>
        <taxon>Alphaproteobacteria</taxon>
        <taxon>Hyphomicrobiales</taxon>
        <taxon>Methylobacteriaceae</taxon>
        <taxon>Methylobacterium</taxon>
    </lineage>
</organism>
<keyword evidence="7 13" id="KW-0812">Transmembrane</keyword>
<dbReference type="Pfam" id="PF22776">
    <property type="entry name" value="K_trans_C"/>
    <property type="match status" value="1"/>
</dbReference>
<evidence type="ECO:0000259" key="14">
    <source>
        <dbReference type="Pfam" id="PF02705"/>
    </source>
</evidence>
<evidence type="ECO:0000313" key="16">
    <source>
        <dbReference type="EMBL" id="APT34058.1"/>
    </source>
</evidence>
<evidence type="ECO:0000256" key="11">
    <source>
        <dbReference type="ARBA" id="ARBA00023065"/>
    </source>
</evidence>
<dbReference type="HAMAP" id="MF_01522">
    <property type="entry name" value="Kup"/>
    <property type="match status" value="1"/>
</dbReference>
<dbReference type="PANTHER" id="PTHR30540:SF79">
    <property type="entry name" value="LOW AFFINITY POTASSIUM TRANSPORT SYSTEM PROTEIN KUP"/>
    <property type="match status" value="1"/>
</dbReference>
<name>A0ABM6G9A0_9HYPH</name>
<feature type="transmembrane region" description="Helical" evidence="13">
    <location>
        <begin position="165"/>
        <end position="183"/>
    </location>
</feature>
<feature type="transmembrane region" description="Helical" evidence="13">
    <location>
        <begin position="364"/>
        <end position="385"/>
    </location>
</feature>
<keyword evidence="11 13" id="KW-0406">Ion transport</keyword>
<evidence type="ECO:0000256" key="9">
    <source>
        <dbReference type="ARBA" id="ARBA00022958"/>
    </source>
</evidence>
<evidence type="ECO:0000256" key="8">
    <source>
        <dbReference type="ARBA" id="ARBA00022847"/>
    </source>
</evidence>
<evidence type="ECO:0000256" key="4">
    <source>
        <dbReference type="ARBA" id="ARBA00022475"/>
    </source>
</evidence>
<keyword evidence="17" id="KW-1185">Reference proteome</keyword>
<feature type="transmembrane region" description="Helical" evidence="13">
    <location>
        <begin position="391"/>
        <end position="414"/>
    </location>
</feature>
<evidence type="ECO:0000256" key="7">
    <source>
        <dbReference type="ARBA" id="ARBA00022692"/>
    </source>
</evidence>
<evidence type="ECO:0000256" key="12">
    <source>
        <dbReference type="ARBA" id="ARBA00023136"/>
    </source>
</evidence>
<feature type="domain" description="K+ potassium transporter integral membrane" evidence="14">
    <location>
        <begin position="35"/>
        <end position="488"/>
    </location>
</feature>
<dbReference type="InterPro" id="IPR003855">
    <property type="entry name" value="K+_transporter"/>
</dbReference>
<evidence type="ECO:0000259" key="15">
    <source>
        <dbReference type="Pfam" id="PF22776"/>
    </source>
</evidence>
<keyword evidence="6 13" id="KW-0633">Potassium transport</keyword>
<feature type="transmembrane region" description="Helical" evidence="13">
    <location>
        <begin position="421"/>
        <end position="443"/>
    </location>
</feature>
<keyword evidence="3 13" id="KW-0813">Transport</keyword>
<dbReference type="InterPro" id="IPR053951">
    <property type="entry name" value="K_trans_N"/>
</dbReference>
<protein>
    <recommendedName>
        <fullName evidence="13">Probable potassium transport system protein Kup</fullName>
    </recommendedName>
</protein>
<keyword evidence="5" id="KW-0997">Cell inner membrane</keyword>
<feature type="transmembrane region" description="Helical" evidence="13">
    <location>
        <begin position="32"/>
        <end position="55"/>
    </location>
</feature>
<keyword evidence="8 13" id="KW-0769">Symport</keyword>
<evidence type="ECO:0000313" key="17">
    <source>
        <dbReference type="Proteomes" id="UP000185487"/>
    </source>
</evidence>
<accession>A0ABM6G9A0</accession>
<keyword evidence="10 13" id="KW-1133">Transmembrane helix</keyword>
<feature type="transmembrane region" description="Helical" evidence="13">
    <location>
        <begin position="272"/>
        <end position="294"/>
    </location>
</feature>
<feature type="transmembrane region" description="Helical" evidence="13">
    <location>
        <begin position="314"/>
        <end position="338"/>
    </location>
</feature>
<dbReference type="InterPro" id="IPR053952">
    <property type="entry name" value="K_trans_C"/>
</dbReference>
<feature type="transmembrane region" description="Helical" evidence="13">
    <location>
        <begin position="235"/>
        <end position="260"/>
    </location>
</feature>
<feature type="domain" description="K+ potassium transporter C-terminal" evidence="15">
    <location>
        <begin position="500"/>
        <end position="662"/>
    </location>
</feature>
<gene>
    <name evidence="13" type="primary">kup</name>
    <name evidence="16" type="ORF">MCBMB27_04767</name>
</gene>
<dbReference type="InterPro" id="IPR023051">
    <property type="entry name" value="Kup"/>
</dbReference>
<feature type="transmembrane region" description="Helical" evidence="13">
    <location>
        <begin position="449"/>
        <end position="473"/>
    </location>
</feature>